<keyword evidence="6" id="KW-1185">Reference proteome</keyword>
<keyword evidence="2" id="KW-0238">DNA-binding</keyword>
<evidence type="ECO:0000256" key="1">
    <source>
        <dbReference type="ARBA" id="ARBA00023015"/>
    </source>
</evidence>
<reference evidence="6" key="1">
    <citation type="journal article" date="2019" name="Int. J. Syst. Evol. Microbiol.">
        <title>The Global Catalogue of Microorganisms (GCM) 10K type strain sequencing project: providing services to taxonomists for standard genome sequencing and annotation.</title>
        <authorList>
            <consortium name="The Broad Institute Genomics Platform"/>
            <consortium name="The Broad Institute Genome Sequencing Center for Infectious Disease"/>
            <person name="Wu L."/>
            <person name="Ma J."/>
        </authorList>
    </citation>
    <scope>NUCLEOTIDE SEQUENCE [LARGE SCALE GENOMIC DNA]</scope>
    <source>
        <strain evidence="6">JCM 17551</strain>
    </source>
</reference>
<evidence type="ECO:0000256" key="2">
    <source>
        <dbReference type="ARBA" id="ARBA00023125"/>
    </source>
</evidence>
<dbReference type="InterPro" id="IPR009057">
    <property type="entry name" value="Homeodomain-like_sf"/>
</dbReference>
<dbReference type="PANTHER" id="PTHR47894">
    <property type="entry name" value="HTH-TYPE TRANSCRIPTIONAL REGULATOR GADX"/>
    <property type="match status" value="1"/>
</dbReference>
<protein>
    <submittedName>
        <fullName evidence="5">Ornithine utilization transcriptional regulator OruR</fullName>
    </submittedName>
</protein>
<feature type="domain" description="HTH araC/xylS-type" evidence="4">
    <location>
        <begin position="255"/>
        <end position="352"/>
    </location>
</feature>
<evidence type="ECO:0000256" key="3">
    <source>
        <dbReference type="ARBA" id="ARBA00023163"/>
    </source>
</evidence>
<dbReference type="InterPro" id="IPR018060">
    <property type="entry name" value="HTH_AraC"/>
</dbReference>
<evidence type="ECO:0000259" key="4">
    <source>
        <dbReference type="PROSITE" id="PS01124"/>
    </source>
</evidence>
<dbReference type="Pfam" id="PF12625">
    <property type="entry name" value="Arabinose_bd"/>
    <property type="match status" value="1"/>
</dbReference>
<accession>A0ABP7M939</accession>
<dbReference type="RefSeq" id="WP_344795998.1">
    <property type="nucleotide sequence ID" value="NZ_BAABBN010000004.1"/>
</dbReference>
<gene>
    <name evidence="5" type="primary">oruR_2</name>
    <name evidence="5" type="ORF">GCM10022277_09390</name>
</gene>
<dbReference type="EMBL" id="BAABBN010000004">
    <property type="protein sequence ID" value="GAA3916731.1"/>
    <property type="molecule type" value="Genomic_DNA"/>
</dbReference>
<comment type="caution">
    <text evidence="5">The sequence shown here is derived from an EMBL/GenBank/DDBJ whole genome shotgun (WGS) entry which is preliminary data.</text>
</comment>
<proteinExistence type="predicted"/>
<sequence length="353" mass="39365">MNEVQTTAIKKIEIKHVATLGDQKYPTFELKAILSYLNQCGHGDFCAELLSALGLAESDLEHPFMDAHLALEALRLVLDRFDQPGLGCRIAQTYRLDQLGMIGTCLGYSNNLGDALSLTNSYYNLLGSFTDITNIVGETRLTNRLVNVADLPENIQRFLFELTVAGLIAVGQELSGTRVPVRSVRFAQKLSEHDVQVYRSIFQCEVVDQAKFDEWDLDLSFAELPVILPKPSLEKIIEDLQSLDQEWQSGKGLVDDIDDILQGSPGDYPDPAMVAHAMGVSGRTLRRKLNGVGITYSALMNKVRLQLVLDLLNDHDFSNDQIAETLGFSDTANFHHAFKKWTGKTPGFYRIKK</sequence>
<dbReference type="PROSITE" id="PS01124">
    <property type="entry name" value="HTH_ARAC_FAMILY_2"/>
    <property type="match status" value="1"/>
</dbReference>
<evidence type="ECO:0000313" key="5">
    <source>
        <dbReference type="EMBL" id="GAA3916731.1"/>
    </source>
</evidence>
<organism evidence="5 6">
    <name type="scientific">Litoribacillus peritrichatus</name>
    <dbReference type="NCBI Taxonomy" id="718191"/>
    <lineage>
        <taxon>Bacteria</taxon>
        <taxon>Pseudomonadati</taxon>
        <taxon>Pseudomonadota</taxon>
        <taxon>Gammaproteobacteria</taxon>
        <taxon>Oceanospirillales</taxon>
        <taxon>Oceanospirillaceae</taxon>
        <taxon>Litoribacillus</taxon>
    </lineage>
</organism>
<dbReference type="SMART" id="SM00342">
    <property type="entry name" value="HTH_ARAC"/>
    <property type="match status" value="1"/>
</dbReference>
<dbReference type="PANTHER" id="PTHR47894:SF1">
    <property type="entry name" value="HTH-TYPE TRANSCRIPTIONAL REGULATOR VQSM"/>
    <property type="match status" value="1"/>
</dbReference>
<dbReference type="InterPro" id="IPR032687">
    <property type="entry name" value="AraC-type_N"/>
</dbReference>
<name>A0ABP7M939_9GAMM</name>
<evidence type="ECO:0000313" key="6">
    <source>
        <dbReference type="Proteomes" id="UP001501565"/>
    </source>
</evidence>
<dbReference type="SUPFAM" id="SSF46689">
    <property type="entry name" value="Homeodomain-like"/>
    <property type="match status" value="1"/>
</dbReference>
<dbReference type="Pfam" id="PF12833">
    <property type="entry name" value="HTH_18"/>
    <property type="match status" value="1"/>
</dbReference>
<dbReference type="Proteomes" id="UP001501565">
    <property type="component" value="Unassembled WGS sequence"/>
</dbReference>
<keyword evidence="1" id="KW-0805">Transcription regulation</keyword>
<keyword evidence="3" id="KW-0804">Transcription</keyword>
<dbReference type="Gene3D" id="1.10.10.60">
    <property type="entry name" value="Homeodomain-like"/>
    <property type="match status" value="1"/>
</dbReference>